<organism evidence="3 4">
    <name type="scientific">Starkeya nomas</name>
    <dbReference type="NCBI Taxonomy" id="2666134"/>
    <lineage>
        <taxon>Bacteria</taxon>
        <taxon>Pseudomonadati</taxon>
        <taxon>Pseudomonadota</taxon>
        <taxon>Alphaproteobacteria</taxon>
        <taxon>Hyphomicrobiales</taxon>
        <taxon>Xanthobacteraceae</taxon>
        <taxon>Starkeya</taxon>
    </lineage>
</organism>
<dbReference type="EMBL" id="CACSAS010000001">
    <property type="protein sequence ID" value="CAA0086285.1"/>
    <property type="molecule type" value="Genomic_DNA"/>
</dbReference>
<dbReference type="InterPro" id="IPR020843">
    <property type="entry name" value="ER"/>
</dbReference>
<dbReference type="GO" id="GO:0043880">
    <property type="term" value="F:crotonyl-CoA reductase activity"/>
    <property type="evidence" value="ECO:0007669"/>
    <property type="project" value="UniProtKB-EC"/>
</dbReference>
<keyword evidence="4" id="KW-1185">Reference proteome</keyword>
<gene>
    <name evidence="3" type="primary">ccrA2</name>
    <name evidence="3" type="ORF">STARVERO_00180</name>
</gene>
<dbReference type="SUPFAM" id="SSF50129">
    <property type="entry name" value="GroES-like"/>
    <property type="match status" value="1"/>
</dbReference>
<dbReference type="InterPro" id="IPR036291">
    <property type="entry name" value="NAD(P)-bd_dom_sf"/>
</dbReference>
<sequence>MKAVIFEEHGPVSNLKVADLPRPEPAQGQALVRVRAVALNGFDPMILARIPGINTPLPMIPGGDIAGEVVAYGPDSAIAGIPIGTRVLVDPLVGNTGVFGETVRGGACEFVAVPAINLVPLPDVVSFEDAAALPIAYGTAYRMIRERGKIAAGEKVLVLGATGGVGVCSVQLAKLAGAEVAAATSSAAKAEQLRAIGVDHVINTSEADFVKATQALWGKPRVFDEGGGADVVVNFVGGDDWPRALRCVRRGGRVLTCGATNGYDPKTDIRFIWSFEISIVGSNCWSRGDLVDLLDLVAQGRLKPQISSVRPLEELPVSLQELIDRKVFGKVVLRVA</sequence>
<evidence type="ECO:0000313" key="3">
    <source>
        <dbReference type="EMBL" id="CAA0086285.1"/>
    </source>
</evidence>
<evidence type="ECO:0000256" key="1">
    <source>
        <dbReference type="ARBA" id="ARBA00022857"/>
    </source>
</evidence>
<dbReference type="AlphaFoldDB" id="A0A5S9NAP9"/>
<evidence type="ECO:0000313" key="4">
    <source>
        <dbReference type="Proteomes" id="UP000433050"/>
    </source>
</evidence>
<evidence type="ECO:0000259" key="2">
    <source>
        <dbReference type="SMART" id="SM00829"/>
    </source>
</evidence>
<keyword evidence="1" id="KW-0521">NADP</keyword>
<dbReference type="InterPro" id="IPR013154">
    <property type="entry name" value="ADH-like_N"/>
</dbReference>
<dbReference type="InterPro" id="IPR051603">
    <property type="entry name" value="Zinc-ADH_QOR/CCCR"/>
</dbReference>
<dbReference type="Pfam" id="PF08240">
    <property type="entry name" value="ADH_N"/>
    <property type="match status" value="1"/>
</dbReference>
<protein>
    <submittedName>
        <fullName evidence="3">Crotonyl-CoA reductase</fullName>
        <ecNumber evidence="3">1.3.1.86</ecNumber>
    </submittedName>
</protein>
<dbReference type="Pfam" id="PF00107">
    <property type="entry name" value="ADH_zinc_N"/>
    <property type="match status" value="1"/>
</dbReference>
<feature type="domain" description="Enoyl reductase (ER)" evidence="2">
    <location>
        <begin position="10"/>
        <end position="333"/>
    </location>
</feature>
<dbReference type="RefSeq" id="WP_159597585.1">
    <property type="nucleotide sequence ID" value="NZ_CACSAS010000001.1"/>
</dbReference>
<dbReference type="InterPro" id="IPR011032">
    <property type="entry name" value="GroES-like_sf"/>
</dbReference>
<dbReference type="Gene3D" id="3.90.180.10">
    <property type="entry name" value="Medium-chain alcohol dehydrogenases, catalytic domain"/>
    <property type="match status" value="1"/>
</dbReference>
<dbReference type="PANTHER" id="PTHR44154">
    <property type="entry name" value="QUINONE OXIDOREDUCTASE"/>
    <property type="match status" value="1"/>
</dbReference>
<name>A0A5S9NAP9_9HYPH</name>
<dbReference type="SUPFAM" id="SSF51735">
    <property type="entry name" value="NAD(P)-binding Rossmann-fold domains"/>
    <property type="match status" value="1"/>
</dbReference>
<dbReference type="SMART" id="SM00829">
    <property type="entry name" value="PKS_ER"/>
    <property type="match status" value="1"/>
</dbReference>
<accession>A0A5S9NAP9</accession>
<dbReference type="Proteomes" id="UP000433050">
    <property type="component" value="Unassembled WGS sequence"/>
</dbReference>
<dbReference type="PANTHER" id="PTHR44154:SF1">
    <property type="entry name" value="QUINONE OXIDOREDUCTASE"/>
    <property type="match status" value="1"/>
</dbReference>
<proteinExistence type="predicted"/>
<dbReference type="EC" id="1.3.1.86" evidence="3"/>
<dbReference type="InterPro" id="IPR013149">
    <property type="entry name" value="ADH-like_C"/>
</dbReference>
<keyword evidence="3" id="KW-0560">Oxidoreductase</keyword>
<reference evidence="3 4" key="1">
    <citation type="submission" date="2019-12" db="EMBL/GenBank/DDBJ databases">
        <authorList>
            <person name="Reyes-Prieto M."/>
        </authorList>
    </citation>
    <scope>NUCLEOTIDE SEQUENCE [LARGE SCALE GENOMIC DNA]</scope>
    <source>
        <strain evidence="3">HF14-78462</strain>
    </source>
</reference>